<evidence type="ECO:0000313" key="1">
    <source>
        <dbReference type="EMBL" id="CAI9533077.1"/>
    </source>
</evidence>
<sequence length="53" mass="5439">PPCPQTPTTTAQSCGEEALVPINIGTRCFAPSHVEGMWPGMVQEGGACSPPLS</sequence>
<dbReference type="EMBL" id="CATNWA010000103">
    <property type="protein sequence ID" value="CAI9533077.1"/>
    <property type="molecule type" value="Genomic_DNA"/>
</dbReference>
<accession>A0ABN9ACD3</accession>
<organism evidence="1 2">
    <name type="scientific">Staurois parvus</name>
    <dbReference type="NCBI Taxonomy" id="386267"/>
    <lineage>
        <taxon>Eukaryota</taxon>
        <taxon>Metazoa</taxon>
        <taxon>Chordata</taxon>
        <taxon>Craniata</taxon>
        <taxon>Vertebrata</taxon>
        <taxon>Euteleostomi</taxon>
        <taxon>Amphibia</taxon>
        <taxon>Batrachia</taxon>
        <taxon>Anura</taxon>
        <taxon>Neobatrachia</taxon>
        <taxon>Ranoidea</taxon>
        <taxon>Ranidae</taxon>
        <taxon>Staurois</taxon>
    </lineage>
</organism>
<keyword evidence="2" id="KW-1185">Reference proteome</keyword>
<evidence type="ECO:0000313" key="2">
    <source>
        <dbReference type="Proteomes" id="UP001162483"/>
    </source>
</evidence>
<protein>
    <submittedName>
        <fullName evidence="1">Uncharacterized protein</fullName>
    </submittedName>
</protein>
<name>A0ABN9ACD3_9NEOB</name>
<proteinExistence type="predicted"/>
<gene>
    <name evidence="1" type="ORF">SPARVUS_LOCUS319252</name>
</gene>
<reference evidence="1" key="1">
    <citation type="submission" date="2023-05" db="EMBL/GenBank/DDBJ databases">
        <authorList>
            <person name="Stuckert A."/>
        </authorList>
    </citation>
    <scope>NUCLEOTIDE SEQUENCE</scope>
</reference>
<feature type="non-terminal residue" evidence="1">
    <location>
        <position position="1"/>
    </location>
</feature>
<comment type="caution">
    <text evidence="1">The sequence shown here is derived from an EMBL/GenBank/DDBJ whole genome shotgun (WGS) entry which is preliminary data.</text>
</comment>
<dbReference type="Proteomes" id="UP001162483">
    <property type="component" value="Unassembled WGS sequence"/>
</dbReference>